<dbReference type="OrthoDB" id="1002594at2759"/>
<dbReference type="Gene3D" id="3.30.420.10">
    <property type="entry name" value="Ribonuclease H-like superfamily/Ribonuclease H"/>
    <property type="match status" value="1"/>
</dbReference>
<feature type="non-terminal residue" evidence="2">
    <location>
        <position position="1"/>
    </location>
</feature>
<reference evidence="2 3" key="1">
    <citation type="journal article" date="2019" name="Genome Biol. Evol.">
        <title>Insights into the evolution of the New World diploid cottons (Gossypium, subgenus Houzingenia) based on genome sequencing.</title>
        <authorList>
            <person name="Grover C.E."/>
            <person name="Arick M.A. 2nd"/>
            <person name="Thrash A."/>
            <person name="Conover J.L."/>
            <person name="Sanders W.S."/>
            <person name="Peterson D.G."/>
            <person name="Frelichowski J.E."/>
            <person name="Scheffler J.A."/>
            <person name="Scheffler B.E."/>
            <person name="Wendel J.F."/>
        </authorList>
    </citation>
    <scope>NUCLEOTIDE SEQUENCE [LARGE SCALE GENOMIC DNA]</scope>
    <source>
        <strain evidence="2">5</strain>
        <tissue evidence="2">Leaf</tissue>
    </source>
</reference>
<keyword evidence="3" id="KW-1185">Reference proteome</keyword>
<dbReference type="AlphaFoldDB" id="A0A7J9C4K3"/>
<organism evidence="2 3">
    <name type="scientific">Gossypium gossypioides</name>
    <name type="common">Mexican cotton</name>
    <name type="synonym">Selera gossypioides</name>
    <dbReference type="NCBI Taxonomy" id="34282"/>
    <lineage>
        <taxon>Eukaryota</taxon>
        <taxon>Viridiplantae</taxon>
        <taxon>Streptophyta</taxon>
        <taxon>Embryophyta</taxon>
        <taxon>Tracheophyta</taxon>
        <taxon>Spermatophyta</taxon>
        <taxon>Magnoliopsida</taxon>
        <taxon>eudicotyledons</taxon>
        <taxon>Gunneridae</taxon>
        <taxon>Pentapetalae</taxon>
        <taxon>rosids</taxon>
        <taxon>malvids</taxon>
        <taxon>Malvales</taxon>
        <taxon>Malvaceae</taxon>
        <taxon>Malvoideae</taxon>
        <taxon>Gossypium</taxon>
    </lineage>
</organism>
<dbReference type="PANTHER" id="PTHR47723:SF19">
    <property type="entry name" value="POLYNUCLEOTIDYL TRANSFERASE, RIBONUCLEASE H-LIKE SUPERFAMILY PROTEIN"/>
    <property type="match status" value="1"/>
</dbReference>
<dbReference type="CDD" id="cd06222">
    <property type="entry name" value="RNase_H_like"/>
    <property type="match status" value="1"/>
</dbReference>
<comment type="caution">
    <text evidence="2">The sequence shown here is derived from an EMBL/GenBank/DDBJ whole genome shotgun (WGS) entry which is preliminary data.</text>
</comment>
<dbReference type="SUPFAM" id="SSF53098">
    <property type="entry name" value="Ribonuclease H-like"/>
    <property type="match status" value="1"/>
</dbReference>
<evidence type="ECO:0000313" key="3">
    <source>
        <dbReference type="Proteomes" id="UP000593579"/>
    </source>
</evidence>
<feature type="domain" description="RNase H type-1" evidence="1">
    <location>
        <begin position="30"/>
        <end position="103"/>
    </location>
</feature>
<sequence length="103" mass="11631">CTPGHKGKSTLKQDRRNELEWGGNWVRFQTDGAVKIDSSYATTGGVLKDENGEWLLGFNRCLGKWPIFYVELWDVLDGLTLLQGKQRDRVLIQTDSSGVFEAI</sequence>
<dbReference type="InterPro" id="IPR036397">
    <property type="entry name" value="RNaseH_sf"/>
</dbReference>
<protein>
    <recommendedName>
        <fullName evidence="1">RNase H type-1 domain-containing protein</fullName>
    </recommendedName>
</protein>
<dbReference type="InterPro" id="IPR002156">
    <property type="entry name" value="RNaseH_domain"/>
</dbReference>
<dbReference type="GO" id="GO:0004523">
    <property type="term" value="F:RNA-DNA hybrid ribonuclease activity"/>
    <property type="evidence" value="ECO:0007669"/>
    <property type="project" value="InterPro"/>
</dbReference>
<dbReference type="GO" id="GO:0003676">
    <property type="term" value="F:nucleic acid binding"/>
    <property type="evidence" value="ECO:0007669"/>
    <property type="project" value="InterPro"/>
</dbReference>
<dbReference type="Pfam" id="PF13456">
    <property type="entry name" value="RVT_3"/>
    <property type="match status" value="1"/>
</dbReference>
<name>A0A7J9C4K3_GOSGO</name>
<proteinExistence type="predicted"/>
<evidence type="ECO:0000259" key="1">
    <source>
        <dbReference type="Pfam" id="PF13456"/>
    </source>
</evidence>
<dbReference type="InterPro" id="IPR053151">
    <property type="entry name" value="RNase_H-like"/>
</dbReference>
<dbReference type="Proteomes" id="UP000593579">
    <property type="component" value="Unassembled WGS sequence"/>
</dbReference>
<dbReference type="EMBL" id="JABEZY010000008">
    <property type="protein sequence ID" value="MBA0743423.1"/>
    <property type="molecule type" value="Genomic_DNA"/>
</dbReference>
<accession>A0A7J9C4K3</accession>
<evidence type="ECO:0000313" key="2">
    <source>
        <dbReference type="EMBL" id="MBA0743423.1"/>
    </source>
</evidence>
<dbReference type="PANTHER" id="PTHR47723">
    <property type="entry name" value="OS05G0353850 PROTEIN"/>
    <property type="match status" value="1"/>
</dbReference>
<dbReference type="InterPro" id="IPR044730">
    <property type="entry name" value="RNase_H-like_dom_plant"/>
</dbReference>
<gene>
    <name evidence="2" type="ORF">Gogos_006103</name>
</gene>
<dbReference type="InterPro" id="IPR012337">
    <property type="entry name" value="RNaseH-like_sf"/>
</dbReference>